<feature type="compositionally biased region" description="Basic and acidic residues" evidence="1">
    <location>
        <begin position="164"/>
        <end position="182"/>
    </location>
</feature>
<evidence type="ECO:0000313" key="4">
    <source>
        <dbReference type="Proteomes" id="UP001458880"/>
    </source>
</evidence>
<dbReference type="PANTHER" id="PTHR33273">
    <property type="entry name" value="DOMAIN-CONTAINING PROTEIN, PUTATIVE-RELATED"/>
    <property type="match status" value="1"/>
</dbReference>
<keyword evidence="3" id="KW-0378">Hydrolase</keyword>
<dbReference type="Pfam" id="PF14529">
    <property type="entry name" value="Exo_endo_phos_2"/>
    <property type="match status" value="1"/>
</dbReference>
<reference evidence="3 4" key="1">
    <citation type="journal article" date="2024" name="BMC Genomics">
        <title>De novo assembly and annotation of Popillia japonica's genome with initial clues to its potential as an invasive pest.</title>
        <authorList>
            <person name="Cucini C."/>
            <person name="Boschi S."/>
            <person name="Funari R."/>
            <person name="Cardaioli E."/>
            <person name="Iannotti N."/>
            <person name="Marturano G."/>
            <person name="Paoli F."/>
            <person name="Bruttini M."/>
            <person name="Carapelli A."/>
            <person name="Frati F."/>
            <person name="Nardi F."/>
        </authorList>
    </citation>
    <scope>NUCLEOTIDE SEQUENCE [LARGE SCALE GENOMIC DNA]</scope>
    <source>
        <strain evidence="3">DMR45628</strain>
    </source>
</reference>
<gene>
    <name evidence="3" type="ORF">QE152_g37862</name>
</gene>
<keyword evidence="3" id="KW-0255">Endonuclease</keyword>
<organism evidence="3 4">
    <name type="scientific">Popillia japonica</name>
    <name type="common">Japanese beetle</name>
    <dbReference type="NCBI Taxonomy" id="7064"/>
    <lineage>
        <taxon>Eukaryota</taxon>
        <taxon>Metazoa</taxon>
        <taxon>Ecdysozoa</taxon>
        <taxon>Arthropoda</taxon>
        <taxon>Hexapoda</taxon>
        <taxon>Insecta</taxon>
        <taxon>Pterygota</taxon>
        <taxon>Neoptera</taxon>
        <taxon>Endopterygota</taxon>
        <taxon>Coleoptera</taxon>
        <taxon>Polyphaga</taxon>
        <taxon>Scarabaeiformia</taxon>
        <taxon>Scarabaeidae</taxon>
        <taxon>Rutelinae</taxon>
        <taxon>Popillia</taxon>
    </lineage>
</organism>
<dbReference type="AlphaFoldDB" id="A0AAW1I9I6"/>
<feature type="region of interest" description="Disordered" evidence="1">
    <location>
        <begin position="164"/>
        <end position="221"/>
    </location>
</feature>
<dbReference type="InterPro" id="IPR036691">
    <property type="entry name" value="Endo/exonu/phosph_ase_sf"/>
</dbReference>
<dbReference type="SUPFAM" id="SSF56219">
    <property type="entry name" value="DNase I-like"/>
    <property type="match status" value="1"/>
</dbReference>
<proteinExistence type="predicted"/>
<name>A0AAW1I9I6_POPJA</name>
<dbReference type="InterPro" id="IPR005135">
    <property type="entry name" value="Endo/exonuclease/phosphatase"/>
</dbReference>
<dbReference type="EMBL" id="JASPKY010000759">
    <property type="protein sequence ID" value="KAK9685676.1"/>
    <property type="molecule type" value="Genomic_DNA"/>
</dbReference>
<dbReference type="GO" id="GO:0004519">
    <property type="term" value="F:endonuclease activity"/>
    <property type="evidence" value="ECO:0007669"/>
    <property type="project" value="UniProtKB-KW"/>
</dbReference>
<dbReference type="Proteomes" id="UP001458880">
    <property type="component" value="Unassembled WGS sequence"/>
</dbReference>
<evidence type="ECO:0000256" key="1">
    <source>
        <dbReference type="SAM" id="MobiDB-lite"/>
    </source>
</evidence>
<keyword evidence="4" id="KW-1185">Reference proteome</keyword>
<comment type="caution">
    <text evidence="3">The sequence shown here is derived from an EMBL/GenBank/DDBJ whole genome shotgun (WGS) entry which is preliminary data.</text>
</comment>
<accession>A0AAW1I9I6</accession>
<evidence type="ECO:0000259" key="2">
    <source>
        <dbReference type="Pfam" id="PF14529"/>
    </source>
</evidence>
<keyword evidence="3" id="KW-0540">Nuclease</keyword>
<evidence type="ECO:0000313" key="3">
    <source>
        <dbReference type="EMBL" id="KAK9685676.1"/>
    </source>
</evidence>
<feature type="domain" description="Endonuclease/exonuclease/phosphatase" evidence="2">
    <location>
        <begin position="296"/>
        <end position="395"/>
    </location>
</feature>
<feature type="region of interest" description="Disordered" evidence="1">
    <location>
        <begin position="441"/>
        <end position="463"/>
    </location>
</feature>
<feature type="compositionally biased region" description="Basic and acidic residues" evidence="1">
    <location>
        <begin position="212"/>
        <end position="221"/>
    </location>
</feature>
<sequence>MRTDIREALGSEGGFDGLGSILDKKWPEDMYTRTREASTSHGELNLEGDLALVLDPARATEDKAMENIMKMHPDLRAVVEKCDGQLDYMVKTIATRTRNLETTERTIVIYILPLKIDADGINDMEEAYDMIDADGINDMEEAYDMVRRLRMCMDRYGGSLRHGEEVKDVYGHPPNRQDKYENSKGGPNARGGRRRTKGRYPQAGHHQKHRQRGEDCKPSGDLGRGRIAHDIAYAVAFDNSIDIIIIGEPNIKIAKENQYILDNKTNVAIYVKNKDIGICSHSLGEGFVCLKWEHWRLIGCYVSPNISLAEYDKHLDNLAEEIKSEDTEVVIAGDFNAKSPVWGSAVTDTRGEHLTEWAAELGLNVINKGDTPTFQRGASRSFIDITWASEKNNKTRGVTDCSGVQTNMPDKRYGETLGALGQGKTRGGAGGSESNFGQAVRFPEEAIHGSRGGSGGTSRQKFE</sequence>
<dbReference type="PANTHER" id="PTHR33273:SF4">
    <property type="entry name" value="ENDONUCLEASE_EXONUCLEASE_PHOSPHATASE DOMAIN-CONTAINING PROTEIN"/>
    <property type="match status" value="1"/>
</dbReference>
<protein>
    <submittedName>
        <fullName evidence="3">Endonuclease-reverse transcriptase</fullName>
    </submittedName>
</protein>
<dbReference type="CDD" id="cd09077">
    <property type="entry name" value="R1-I-EN"/>
    <property type="match status" value="1"/>
</dbReference>
<dbReference type="Gene3D" id="3.60.10.10">
    <property type="entry name" value="Endonuclease/exonuclease/phosphatase"/>
    <property type="match status" value="1"/>
</dbReference>